<name>A0A6B2LQZ5_9EUKA</name>
<evidence type="ECO:0000313" key="1">
    <source>
        <dbReference type="EMBL" id="NDV39240.1"/>
    </source>
</evidence>
<accession>A0A6B2LQZ5</accession>
<dbReference type="AlphaFoldDB" id="A0A6B2LQZ5"/>
<sequence>MSLSFSFSLVSSFSLLGDLMDFSLDTCSLSLSFSFSLVSSFSLLGDLMDFSLVFRSECLGFGGEVSSLSFLVVGVLGPPLSLERTLVLEGLFSFLGVSGFLVFT</sequence>
<organism evidence="1">
    <name type="scientific">Arcella intermedia</name>
    <dbReference type="NCBI Taxonomy" id="1963864"/>
    <lineage>
        <taxon>Eukaryota</taxon>
        <taxon>Amoebozoa</taxon>
        <taxon>Tubulinea</taxon>
        <taxon>Elardia</taxon>
        <taxon>Arcellinida</taxon>
        <taxon>Sphaerothecina</taxon>
        <taxon>Arcellidae</taxon>
        <taxon>Arcella</taxon>
    </lineage>
</organism>
<reference evidence="1" key="1">
    <citation type="journal article" date="2020" name="J. Eukaryot. Microbiol.">
        <title>De novo Sequencing, Assembly and Annotation of the Transcriptome for the Free-Living Testate Amoeba Arcella intermedia.</title>
        <authorList>
            <person name="Ribeiro G.M."/>
            <person name="Porfirio-Sousa A.L."/>
            <person name="Maurer-Alcala X.X."/>
            <person name="Katz L.A."/>
            <person name="Lahr D.J.G."/>
        </authorList>
    </citation>
    <scope>NUCLEOTIDE SEQUENCE</scope>
</reference>
<dbReference type="EMBL" id="GIBP01010271">
    <property type="protein sequence ID" value="NDV39240.1"/>
    <property type="molecule type" value="Transcribed_RNA"/>
</dbReference>
<protein>
    <submittedName>
        <fullName evidence="1">Uncharacterized protein</fullName>
    </submittedName>
</protein>
<proteinExistence type="predicted"/>